<keyword evidence="7" id="KW-0444">Lipid biosynthesis</keyword>
<dbReference type="GO" id="GO:0006457">
    <property type="term" value="P:protein folding"/>
    <property type="evidence" value="ECO:0007669"/>
    <property type="project" value="TreeGrafter"/>
</dbReference>
<dbReference type="EC" id="5.3.99.3" evidence="4"/>
<dbReference type="AlphaFoldDB" id="A0A8C1DE13"/>
<dbReference type="Gene3D" id="2.60.40.790">
    <property type="match status" value="1"/>
</dbReference>
<dbReference type="GO" id="GO:0051879">
    <property type="term" value="F:Hsp90 protein binding"/>
    <property type="evidence" value="ECO:0007669"/>
    <property type="project" value="InterPro"/>
</dbReference>
<keyword evidence="8" id="KW-0643">Prostaglandin biosynthesis</keyword>
<dbReference type="InterPro" id="IPR045250">
    <property type="entry name" value="p23-like"/>
</dbReference>
<evidence type="ECO:0000256" key="15">
    <source>
        <dbReference type="ARBA" id="ARBA00042997"/>
    </source>
</evidence>
<dbReference type="InterPro" id="IPR008978">
    <property type="entry name" value="HSP20-like_chaperone"/>
</dbReference>
<evidence type="ECO:0000256" key="3">
    <source>
        <dbReference type="ARBA" id="ARBA00004702"/>
    </source>
</evidence>
<evidence type="ECO:0000313" key="19">
    <source>
        <dbReference type="Proteomes" id="UP001108240"/>
    </source>
</evidence>
<evidence type="ECO:0000256" key="8">
    <source>
        <dbReference type="ARBA" id="ARBA00022585"/>
    </source>
</evidence>
<dbReference type="Ensembl" id="ENSCCRT00000066582.2">
    <property type="protein sequence ID" value="ENSCCRP00000061412.2"/>
    <property type="gene ID" value="ENSCCRG00000023973.2"/>
</dbReference>
<dbReference type="GO" id="GO:0005634">
    <property type="term" value="C:nucleus"/>
    <property type="evidence" value="ECO:0007669"/>
    <property type="project" value="TreeGrafter"/>
</dbReference>
<name>A0A8C1DE13_CYPCA</name>
<comment type="subcellular location">
    <subcellularLocation>
        <location evidence="2">Cytoplasm</location>
    </subcellularLocation>
</comment>
<keyword evidence="9" id="KW-0276">Fatty acid metabolism</keyword>
<comment type="catalytic activity">
    <reaction evidence="1">
        <text>prostaglandin H2 = prostaglandin E2</text>
        <dbReference type="Rhea" id="RHEA:12893"/>
        <dbReference type="ChEBI" id="CHEBI:57405"/>
        <dbReference type="ChEBI" id="CHEBI:606564"/>
        <dbReference type="EC" id="5.3.99.3"/>
    </reaction>
</comment>
<evidence type="ECO:0000256" key="12">
    <source>
        <dbReference type="ARBA" id="ARBA00023235"/>
    </source>
</evidence>
<keyword evidence="10" id="KW-0443">Lipid metabolism</keyword>
<keyword evidence="5" id="KW-0963">Cytoplasm</keyword>
<dbReference type="GeneTree" id="ENSGT00940000154256"/>
<protein>
    <recommendedName>
        <fullName evidence="14">Prostaglandin E synthase 3</fullName>
        <ecNumber evidence="4">5.3.99.3</ecNumber>
    </recommendedName>
    <alternativeName>
        <fullName evidence="15">Cytosolic prostaglandin E2 synthase</fullName>
    </alternativeName>
</protein>
<evidence type="ECO:0000259" key="17">
    <source>
        <dbReference type="PROSITE" id="PS51203"/>
    </source>
</evidence>
<dbReference type="GO" id="GO:0051131">
    <property type="term" value="P:chaperone-mediated protein complex assembly"/>
    <property type="evidence" value="ECO:0007669"/>
    <property type="project" value="TreeGrafter"/>
</dbReference>
<keyword evidence="19" id="KW-1185">Reference proteome</keyword>
<dbReference type="GO" id="GO:0005829">
    <property type="term" value="C:cytosol"/>
    <property type="evidence" value="ECO:0007669"/>
    <property type="project" value="TreeGrafter"/>
</dbReference>
<dbReference type="PANTHER" id="PTHR22932">
    <property type="entry name" value="TELOMERASE-BINDING PROTEIN P23 HSP90 CO-CHAPERONE"/>
    <property type="match status" value="1"/>
</dbReference>
<accession>A0A8C1DE13</accession>
<reference evidence="18" key="2">
    <citation type="submission" date="2025-09" db="UniProtKB">
        <authorList>
            <consortium name="Ensembl"/>
        </authorList>
    </citation>
    <scope>IDENTIFICATION</scope>
</reference>
<evidence type="ECO:0000313" key="18">
    <source>
        <dbReference type="Ensembl" id="ENSCCRP00000061412.2"/>
    </source>
</evidence>
<reference evidence="18" key="1">
    <citation type="submission" date="2025-08" db="UniProtKB">
        <authorList>
            <consortium name="Ensembl"/>
        </authorList>
    </citation>
    <scope>IDENTIFICATION</scope>
</reference>
<evidence type="ECO:0000256" key="16">
    <source>
        <dbReference type="SAM" id="MobiDB-lite"/>
    </source>
</evidence>
<feature type="compositionally biased region" description="Acidic residues" evidence="16">
    <location>
        <begin position="214"/>
        <end position="233"/>
    </location>
</feature>
<feature type="region of interest" description="Disordered" evidence="16">
    <location>
        <begin position="205"/>
        <end position="235"/>
    </location>
</feature>
<dbReference type="CDD" id="cd00237">
    <property type="entry name" value="p23"/>
    <property type="match status" value="1"/>
</dbReference>
<evidence type="ECO:0000256" key="9">
    <source>
        <dbReference type="ARBA" id="ARBA00022832"/>
    </source>
</evidence>
<comment type="similarity">
    <text evidence="13">Belongs to the p23/wos2 family.</text>
</comment>
<evidence type="ECO:0000256" key="11">
    <source>
        <dbReference type="ARBA" id="ARBA00023160"/>
    </source>
</evidence>
<dbReference type="GO" id="GO:0007004">
    <property type="term" value="P:telomere maintenance via telomerase"/>
    <property type="evidence" value="ECO:0007669"/>
    <property type="project" value="TreeGrafter"/>
</dbReference>
<evidence type="ECO:0000256" key="5">
    <source>
        <dbReference type="ARBA" id="ARBA00022490"/>
    </source>
</evidence>
<dbReference type="InterPro" id="IPR007052">
    <property type="entry name" value="CS_dom"/>
</dbReference>
<feature type="domain" description="CS" evidence="17">
    <location>
        <begin position="83"/>
        <end position="172"/>
    </location>
</feature>
<dbReference type="Proteomes" id="UP001108240">
    <property type="component" value="Unplaced"/>
</dbReference>
<evidence type="ECO:0000256" key="7">
    <source>
        <dbReference type="ARBA" id="ARBA00022516"/>
    </source>
</evidence>
<evidence type="ECO:0000256" key="4">
    <source>
        <dbReference type="ARBA" id="ARBA00012203"/>
    </source>
</evidence>
<dbReference type="FunFam" id="2.60.40.790:FF:000003">
    <property type="entry name" value="prostaglandin E synthase 3"/>
    <property type="match status" value="1"/>
</dbReference>
<dbReference type="GO" id="GO:1905323">
    <property type="term" value="P:telomerase holoenzyme complex assembly"/>
    <property type="evidence" value="ECO:0007669"/>
    <property type="project" value="TreeGrafter"/>
</dbReference>
<dbReference type="SUPFAM" id="SSF49764">
    <property type="entry name" value="HSP20-like chaperones"/>
    <property type="match status" value="1"/>
</dbReference>
<comment type="pathway">
    <text evidence="3">Lipid metabolism; prostaglandin biosynthesis.</text>
</comment>
<keyword evidence="6" id="KW-0644">Prostaglandin metabolism</keyword>
<dbReference type="GO" id="GO:0001516">
    <property type="term" value="P:prostaglandin biosynthetic process"/>
    <property type="evidence" value="ECO:0007669"/>
    <property type="project" value="UniProtKB-KW"/>
</dbReference>
<keyword evidence="11" id="KW-0275">Fatty acid biosynthesis</keyword>
<evidence type="ECO:0000256" key="14">
    <source>
        <dbReference type="ARBA" id="ARBA00040552"/>
    </source>
</evidence>
<evidence type="ECO:0000256" key="10">
    <source>
        <dbReference type="ARBA" id="ARBA00023098"/>
    </source>
</evidence>
<dbReference type="Pfam" id="PF04969">
    <property type="entry name" value="CS"/>
    <property type="match status" value="1"/>
</dbReference>
<proteinExistence type="inferred from homology"/>
<evidence type="ECO:0000256" key="6">
    <source>
        <dbReference type="ARBA" id="ARBA00022501"/>
    </source>
</evidence>
<dbReference type="PROSITE" id="PS51203">
    <property type="entry name" value="CS"/>
    <property type="match status" value="1"/>
</dbReference>
<dbReference type="GO" id="GO:0050220">
    <property type="term" value="F:prostaglandin-E synthase activity"/>
    <property type="evidence" value="ECO:0007669"/>
    <property type="project" value="UniProtKB-EC"/>
</dbReference>
<evidence type="ECO:0000256" key="1">
    <source>
        <dbReference type="ARBA" id="ARBA00000609"/>
    </source>
</evidence>
<evidence type="ECO:0000256" key="2">
    <source>
        <dbReference type="ARBA" id="ARBA00004496"/>
    </source>
</evidence>
<evidence type="ECO:0000256" key="13">
    <source>
        <dbReference type="ARBA" id="ARBA00025733"/>
    </source>
</evidence>
<keyword evidence="12" id="KW-0413">Isomerase</keyword>
<dbReference type="GO" id="GO:0051087">
    <property type="term" value="F:protein-folding chaperone binding"/>
    <property type="evidence" value="ECO:0007669"/>
    <property type="project" value="TreeGrafter"/>
</dbReference>
<sequence>MLRGEREVRIVRQGFKRKLSKSPATGGAWSEAPPIALQSDPGRTYQKHTPNRHTHTAARAIPNVRWEELDMDPTTPPGSCVLQHPATAKWYDRRDCVFIEFLVEDSKDVNVNFEKSKFGFSCLSGTDNMKYSNEIDLFESINQDGSKHRRTDRSILCCLQKAESGKSWPRLTKDKAKLNWLSVDFNNWKDWEDDSDEDLSNYDRFSEMMGNMGGEDDLPDLDGADDESADSDDESKFSCFFSSLYI</sequence>
<dbReference type="PANTHER" id="PTHR22932:SF3">
    <property type="entry name" value="PROSTAGLANDIN E SYNTHASE 3"/>
    <property type="match status" value="1"/>
</dbReference>
<organism evidence="18 19">
    <name type="scientific">Cyprinus carpio carpio</name>
    <dbReference type="NCBI Taxonomy" id="630221"/>
    <lineage>
        <taxon>Eukaryota</taxon>
        <taxon>Metazoa</taxon>
        <taxon>Chordata</taxon>
        <taxon>Craniata</taxon>
        <taxon>Vertebrata</taxon>
        <taxon>Euteleostomi</taxon>
        <taxon>Actinopterygii</taxon>
        <taxon>Neopterygii</taxon>
        <taxon>Teleostei</taxon>
        <taxon>Ostariophysi</taxon>
        <taxon>Cypriniformes</taxon>
        <taxon>Cyprinidae</taxon>
        <taxon>Cyprininae</taxon>
        <taxon>Cyprinus</taxon>
    </lineage>
</organism>